<name>A0A4R7KXA1_9CLOT</name>
<comment type="caution">
    <text evidence="1">The sequence shown here is derived from an EMBL/GenBank/DDBJ whole genome shotgun (WGS) entry which is preliminary data.</text>
</comment>
<dbReference type="Proteomes" id="UP000295325">
    <property type="component" value="Unassembled WGS sequence"/>
</dbReference>
<keyword evidence="2" id="KW-1185">Reference proteome</keyword>
<evidence type="ECO:0000313" key="1">
    <source>
        <dbReference type="EMBL" id="TDT63640.1"/>
    </source>
</evidence>
<gene>
    <name evidence="1" type="ORF">EDD71_10166</name>
</gene>
<dbReference type="AlphaFoldDB" id="A0A4R7KXA1"/>
<protein>
    <recommendedName>
        <fullName evidence="3">Heavy-metal-associated domain-containing protein</fullName>
    </recommendedName>
</protein>
<dbReference type="EMBL" id="SOAZ01000001">
    <property type="protein sequence ID" value="TDT63640.1"/>
    <property type="molecule type" value="Genomic_DNA"/>
</dbReference>
<sequence>MNAAKAISLIEGMQEINMDLEKKVIKITYNNENITRYEIEKIIDEAITGRKAETF</sequence>
<evidence type="ECO:0008006" key="3">
    <source>
        <dbReference type="Google" id="ProtNLM"/>
    </source>
</evidence>
<organism evidence="1 2">
    <name type="scientific">Fonticella tunisiensis</name>
    <dbReference type="NCBI Taxonomy" id="1096341"/>
    <lineage>
        <taxon>Bacteria</taxon>
        <taxon>Bacillati</taxon>
        <taxon>Bacillota</taxon>
        <taxon>Clostridia</taxon>
        <taxon>Eubacteriales</taxon>
        <taxon>Clostridiaceae</taxon>
        <taxon>Fonticella</taxon>
    </lineage>
</organism>
<reference evidence="1 2" key="1">
    <citation type="submission" date="2019-03" db="EMBL/GenBank/DDBJ databases">
        <title>Genomic Encyclopedia of Type Strains, Phase IV (KMG-IV): sequencing the most valuable type-strain genomes for metagenomic binning, comparative biology and taxonomic classification.</title>
        <authorList>
            <person name="Goeker M."/>
        </authorList>
    </citation>
    <scope>NUCLEOTIDE SEQUENCE [LARGE SCALE GENOMIC DNA]</scope>
    <source>
        <strain evidence="1 2">DSM 24455</strain>
    </source>
</reference>
<evidence type="ECO:0000313" key="2">
    <source>
        <dbReference type="Proteomes" id="UP000295325"/>
    </source>
</evidence>
<proteinExistence type="predicted"/>
<accession>A0A4R7KXA1</accession>